<dbReference type="Proteomes" id="UP001564408">
    <property type="component" value="Unassembled WGS sequence"/>
</dbReference>
<protein>
    <recommendedName>
        <fullName evidence="3">DUF4258 domain-containing protein</fullName>
    </recommendedName>
</protein>
<evidence type="ECO:0000313" key="2">
    <source>
        <dbReference type="Proteomes" id="UP001564408"/>
    </source>
</evidence>
<accession>A0ABV4BA04</accession>
<evidence type="ECO:0000313" key="1">
    <source>
        <dbReference type="EMBL" id="MEY6431237.1"/>
    </source>
</evidence>
<dbReference type="RefSeq" id="WP_369665623.1">
    <property type="nucleotide sequence ID" value="NZ_JBDKXB010000002.1"/>
</dbReference>
<comment type="caution">
    <text evidence="1">The sequence shown here is derived from an EMBL/GenBank/DDBJ whole genome shotgun (WGS) entry which is preliminary data.</text>
</comment>
<evidence type="ECO:0008006" key="3">
    <source>
        <dbReference type="Google" id="ProtNLM"/>
    </source>
</evidence>
<name>A0ABV4BA04_9GAMM</name>
<sequence>MKDAAMSKHASARAQQRAIPPLIVDWLFAYGASRADHSGAEILYFDHAARRRIGRTVGQQIVDRLGALLDTYAVVSPEGTVITVGHRLKRLARA</sequence>
<reference evidence="1 2" key="1">
    <citation type="submission" date="2024-05" db="EMBL/GenBank/DDBJ databases">
        <title>Genome Sequence and Characterization of the New Strain Purple Sulfur Bacterium of Genus Thioalkalicoccus.</title>
        <authorList>
            <person name="Bryantseva I.A."/>
            <person name="Kyndt J.A."/>
            <person name="Imhoff J.F."/>
        </authorList>
    </citation>
    <scope>NUCLEOTIDE SEQUENCE [LARGE SCALE GENOMIC DNA]</scope>
    <source>
        <strain evidence="1 2">Um2</strain>
    </source>
</reference>
<organism evidence="1 2">
    <name type="scientific">Thioalkalicoccus limnaeus</name>
    <dbReference type="NCBI Taxonomy" id="120681"/>
    <lineage>
        <taxon>Bacteria</taxon>
        <taxon>Pseudomonadati</taxon>
        <taxon>Pseudomonadota</taxon>
        <taxon>Gammaproteobacteria</taxon>
        <taxon>Chromatiales</taxon>
        <taxon>Chromatiaceae</taxon>
        <taxon>Thioalkalicoccus</taxon>
    </lineage>
</organism>
<proteinExistence type="predicted"/>
<keyword evidence="2" id="KW-1185">Reference proteome</keyword>
<dbReference type="EMBL" id="JBDKXB010000002">
    <property type="protein sequence ID" value="MEY6431237.1"/>
    <property type="molecule type" value="Genomic_DNA"/>
</dbReference>
<gene>
    <name evidence="1" type="ORF">ABC977_02315</name>
</gene>